<sequence>MQKITSHLPSWNTTKNQSKKGFDKAYKVVDKLGAPINRFSNRIGSEAFWPTTLDKESDKAARILKSFCSTLKPLPIFASRAHAAKWTVGRARTLTRPRNTEDGFYTEQDAAGGPGDGPKQKQRVLKKIPQSVIANAVGLAIFTTMRTGLWVSGAGGSGVLVARQEHDGAWSPPSGIMLHTAGLGFLVGVDIYDCVLVINTRAALAAFTKIRATIGGEVSAVAGPVGVGGVLENDGRWKQANRPVFTYLKSRGFYAGVQVDGTVVIERSDENARFYNETGIAAADILAGKVRRPPRETRKLMETLKAAEGRVDVDDDIMEQLEHELAPGDVDVASPNATATTFGFPEGDDPDPYGVAALEKEGLGIVEAGSHARVSSDEFAFRPRSGYRSRANTAASTTTPTYRTSFGASPAQNPRWSRDSVATTTSDAATQTENEQSPETSPAPPSSHGYSPRVLTRGHHVQADGPPSHEVEEQGREHIDEMAKSPYSAGADGRLHGEDGHGEEGDGFADAEETVAKPVVLPKGPPPALPPRQSAETKPVDADFEDLDLNDSKN</sequence>
<protein>
    <recommendedName>
        <fullName evidence="2">Ysc84 actin-binding domain-containing protein</fullName>
    </recommendedName>
</protein>
<comment type="caution">
    <text evidence="3">The sequence shown here is derived from an EMBL/GenBank/DDBJ whole genome shotgun (WGS) entry which is preliminary data.</text>
</comment>
<feature type="compositionally biased region" description="Low complexity" evidence="1">
    <location>
        <begin position="422"/>
        <end position="432"/>
    </location>
</feature>
<feature type="compositionally biased region" description="Low complexity" evidence="1">
    <location>
        <begin position="388"/>
        <end position="405"/>
    </location>
</feature>
<keyword evidence="4" id="KW-1185">Reference proteome</keyword>
<feature type="domain" description="Ysc84 actin-binding" evidence="2">
    <location>
        <begin position="179"/>
        <end position="307"/>
    </location>
</feature>
<feature type="region of interest" description="Disordered" evidence="1">
    <location>
        <begin position="97"/>
        <end position="121"/>
    </location>
</feature>
<dbReference type="InterPro" id="IPR051702">
    <property type="entry name" value="SH3_domain_YSC84-like"/>
</dbReference>
<evidence type="ECO:0000259" key="2">
    <source>
        <dbReference type="Pfam" id="PF04366"/>
    </source>
</evidence>
<dbReference type="PANTHER" id="PTHR15629">
    <property type="entry name" value="SH3YL1 PROTEIN"/>
    <property type="match status" value="1"/>
</dbReference>
<gene>
    <name evidence="3" type="ORF">G3M48_000184</name>
</gene>
<reference evidence="3 4" key="1">
    <citation type="submission" date="2020-02" db="EMBL/GenBank/DDBJ databases">
        <title>Comparative genomics of the hypocrealean fungal genus Beauvera.</title>
        <authorList>
            <person name="Showalter D.N."/>
            <person name="Bushley K.E."/>
            <person name="Rehner S.A."/>
        </authorList>
    </citation>
    <scope>NUCLEOTIDE SEQUENCE [LARGE SCALE GENOMIC DNA]</scope>
    <source>
        <strain evidence="3 4">ARSEF4384</strain>
    </source>
</reference>
<name>A0AAW0S253_9HYPO</name>
<accession>A0AAW0S253</accession>
<feature type="region of interest" description="Disordered" evidence="1">
    <location>
        <begin position="387"/>
        <end position="554"/>
    </location>
</feature>
<evidence type="ECO:0000313" key="3">
    <source>
        <dbReference type="EMBL" id="KAK8148189.1"/>
    </source>
</evidence>
<evidence type="ECO:0000256" key="1">
    <source>
        <dbReference type="SAM" id="MobiDB-lite"/>
    </source>
</evidence>
<feature type="compositionally biased region" description="Basic and acidic residues" evidence="1">
    <location>
        <begin position="467"/>
        <end position="483"/>
    </location>
</feature>
<dbReference type="Pfam" id="PF04366">
    <property type="entry name" value="Ysc84"/>
    <property type="match status" value="1"/>
</dbReference>
<organism evidence="3 4">
    <name type="scientific">Beauveria asiatica</name>
    <dbReference type="NCBI Taxonomy" id="1069075"/>
    <lineage>
        <taxon>Eukaryota</taxon>
        <taxon>Fungi</taxon>
        <taxon>Dikarya</taxon>
        <taxon>Ascomycota</taxon>
        <taxon>Pezizomycotina</taxon>
        <taxon>Sordariomycetes</taxon>
        <taxon>Hypocreomycetidae</taxon>
        <taxon>Hypocreales</taxon>
        <taxon>Cordycipitaceae</taxon>
        <taxon>Beauveria</taxon>
    </lineage>
</organism>
<dbReference type="CDD" id="cd11524">
    <property type="entry name" value="SYLF"/>
    <property type="match status" value="1"/>
</dbReference>
<dbReference type="PANTHER" id="PTHR15629:SF8">
    <property type="entry name" value="DUF500 DOMAIN PROTEIN (AFU_ORTHOLOGUE AFUA_5G07310)"/>
    <property type="match status" value="1"/>
</dbReference>
<feature type="compositionally biased region" description="Acidic residues" evidence="1">
    <location>
        <begin position="542"/>
        <end position="554"/>
    </location>
</feature>
<feature type="compositionally biased region" description="Basic and acidic residues" evidence="1">
    <location>
        <begin position="493"/>
        <end position="504"/>
    </location>
</feature>
<dbReference type="Proteomes" id="UP001397290">
    <property type="component" value="Unassembled WGS sequence"/>
</dbReference>
<dbReference type="InterPro" id="IPR007461">
    <property type="entry name" value="Ysc84_actin-binding"/>
</dbReference>
<feature type="compositionally biased region" description="Polar residues" evidence="1">
    <location>
        <begin position="406"/>
        <end position="415"/>
    </location>
</feature>
<dbReference type="EMBL" id="JAAHCF010000102">
    <property type="protein sequence ID" value="KAK8148189.1"/>
    <property type="molecule type" value="Genomic_DNA"/>
</dbReference>
<dbReference type="GO" id="GO:0035091">
    <property type="term" value="F:phosphatidylinositol binding"/>
    <property type="evidence" value="ECO:0007669"/>
    <property type="project" value="TreeGrafter"/>
</dbReference>
<evidence type="ECO:0000313" key="4">
    <source>
        <dbReference type="Proteomes" id="UP001397290"/>
    </source>
</evidence>
<dbReference type="AlphaFoldDB" id="A0AAW0S253"/>
<proteinExistence type="predicted"/>